<dbReference type="InterPro" id="IPR014710">
    <property type="entry name" value="RmlC-like_jellyroll"/>
</dbReference>
<keyword evidence="1" id="KW-0805">Transcription regulation</keyword>
<dbReference type="InterPro" id="IPR018490">
    <property type="entry name" value="cNMP-bd_dom_sf"/>
</dbReference>
<evidence type="ECO:0000256" key="1">
    <source>
        <dbReference type="ARBA" id="ARBA00023015"/>
    </source>
</evidence>
<evidence type="ECO:0000256" key="3">
    <source>
        <dbReference type="ARBA" id="ARBA00023163"/>
    </source>
</evidence>
<evidence type="ECO:0000313" key="7">
    <source>
        <dbReference type="Proteomes" id="UP000270697"/>
    </source>
</evidence>
<dbReference type="Pfam" id="PF13545">
    <property type="entry name" value="HTH_Crp_2"/>
    <property type="match status" value="1"/>
</dbReference>
<feature type="domain" description="HTH crp-type" evidence="5">
    <location>
        <begin position="146"/>
        <end position="217"/>
    </location>
</feature>
<dbReference type="InterPro" id="IPR036390">
    <property type="entry name" value="WH_DNA-bd_sf"/>
</dbReference>
<sequence length="236" mass="25476">MSEAHEHRTARGFRSLIPIRSWSTMVHQGIRAKHQTGDRLLDQGTPGGWVLLCLSGRLKVVYAEPDGREVMLAVRGPGDVIGEFSSRDGLPRSATVQAIEPGVTSKLADRRFTELVETLGLRAQLDGYIMGKLRASAAHAWQLAHHTTTARLADLIATLIDAAGPDHPAPTTIAMSQEELAAALGLVRSAITPVLARWKSSGLIRISRGKLHITDFGALRRLRSADVSTSGQNSAR</sequence>
<dbReference type="PROSITE" id="PS51063">
    <property type="entry name" value="HTH_CRP_2"/>
    <property type="match status" value="1"/>
</dbReference>
<evidence type="ECO:0000259" key="5">
    <source>
        <dbReference type="PROSITE" id="PS51063"/>
    </source>
</evidence>
<dbReference type="Pfam" id="PF00027">
    <property type="entry name" value="cNMP_binding"/>
    <property type="match status" value="1"/>
</dbReference>
<reference evidence="6 7" key="1">
    <citation type="submission" date="2018-10" db="EMBL/GenBank/DDBJ databases">
        <title>Sequencing the genomes of 1000 actinobacteria strains.</title>
        <authorList>
            <person name="Klenk H.-P."/>
        </authorList>
    </citation>
    <scope>NUCLEOTIDE SEQUENCE [LARGE SCALE GENOMIC DNA]</scope>
    <source>
        <strain evidence="6 7">DSM 45119</strain>
    </source>
</reference>
<feature type="domain" description="Cyclic nucleotide-binding" evidence="4">
    <location>
        <begin position="34"/>
        <end position="116"/>
    </location>
</feature>
<dbReference type="InterPro" id="IPR012318">
    <property type="entry name" value="HTH_CRP"/>
</dbReference>
<evidence type="ECO:0000256" key="2">
    <source>
        <dbReference type="ARBA" id="ARBA00023125"/>
    </source>
</evidence>
<accession>A0ABX9TLJ6</accession>
<protein>
    <submittedName>
        <fullName evidence="6">CRP-like cAMP-binding protein</fullName>
    </submittedName>
</protein>
<dbReference type="EMBL" id="RBXX01000002">
    <property type="protein sequence ID" value="RKT87937.1"/>
    <property type="molecule type" value="Genomic_DNA"/>
</dbReference>
<dbReference type="SUPFAM" id="SSF46785">
    <property type="entry name" value="Winged helix' DNA-binding domain"/>
    <property type="match status" value="1"/>
</dbReference>
<dbReference type="SMART" id="SM00419">
    <property type="entry name" value="HTH_CRP"/>
    <property type="match status" value="1"/>
</dbReference>
<dbReference type="InterPro" id="IPR000595">
    <property type="entry name" value="cNMP-bd_dom"/>
</dbReference>
<comment type="caution">
    <text evidence="6">The sequence shown here is derived from an EMBL/GenBank/DDBJ whole genome shotgun (WGS) entry which is preliminary data.</text>
</comment>
<keyword evidence="7" id="KW-1185">Reference proteome</keyword>
<dbReference type="CDD" id="cd00038">
    <property type="entry name" value="CAP_ED"/>
    <property type="match status" value="1"/>
</dbReference>
<dbReference type="PANTHER" id="PTHR24567">
    <property type="entry name" value="CRP FAMILY TRANSCRIPTIONAL REGULATORY PROTEIN"/>
    <property type="match status" value="1"/>
</dbReference>
<keyword evidence="3" id="KW-0804">Transcription</keyword>
<dbReference type="PANTHER" id="PTHR24567:SF68">
    <property type="entry name" value="DNA-BINDING TRANSCRIPTIONAL DUAL REGULATOR CRP"/>
    <property type="match status" value="1"/>
</dbReference>
<organism evidence="6 7">
    <name type="scientific">Saccharopolyspora antimicrobica</name>
    <dbReference type="NCBI Taxonomy" id="455193"/>
    <lineage>
        <taxon>Bacteria</taxon>
        <taxon>Bacillati</taxon>
        <taxon>Actinomycetota</taxon>
        <taxon>Actinomycetes</taxon>
        <taxon>Pseudonocardiales</taxon>
        <taxon>Pseudonocardiaceae</taxon>
        <taxon>Saccharopolyspora</taxon>
    </lineage>
</organism>
<dbReference type="Proteomes" id="UP000270697">
    <property type="component" value="Unassembled WGS sequence"/>
</dbReference>
<evidence type="ECO:0000259" key="4">
    <source>
        <dbReference type="PROSITE" id="PS50042"/>
    </source>
</evidence>
<dbReference type="InterPro" id="IPR050397">
    <property type="entry name" value="Env_Response_Regulators"/>
</dbReference>
<evidence type="ECO:0000313" key="6">
    <source>
        <dbReference type="EMBL" id="RKT87937.1"/>
    </source>
</evidence>
<dbReference type="SUPFAM" id="SSF51206">
    <property type="entry name" value="cAMP-binding domain-like"/>
    <property type="match status" value="1"/>
</dbReference>
<proteinExistence type="predicted"/>
<gene>
    <name evidence="6" type="ORF">ATL45_6360</name>
</gene>
<name>A0ABX9TLJ6_9PSEU</name>
<keyword evidence="2" id="KW-0238">DNA-binding</keyword>
<dbReference type="Gene3D" id="2.60.120.10">
    <property type="entry name" value="Jelly Rolls"/>
    <property type="match status" value="1"/>
</dbReference>
<dbReference type="PROSITE" id="PS50042">
    <property type="entry name" value="CNMP_BINDING_3"/>
    <property type="match status" value="1"/>
</dbReference>